<name>A0AAU8AV02_9VIRU</name>
<evidence type="ECO:0000313" key="2">
    <source>
        <dbReference type="EMBL" id="XCD04216.1"/>
    </source>
</evidence>
<evidence type="ECO:0000313" key="1">
    <source>
        <dbReference type="EMBL" id="XCD03550.1"/>
    </source>
</evidence>
<organism evidence="1">
    <name type="scientific">Dulem virus 94</name>
    <dbReference type="NCBI Taxonomy" id="3145805"/>
    <lineage>
        <taxon>Viruses</taxon>
        <taxon>Monodnaviria</taxon>
        <taxon>Sangervirae</taxon>
        <taxon>Phixviricota</taxon>
        <taxon>Malgrandaviricetes</taxon>
        <taxon>Petitvirales</taxon>
        <taxon>Microviridae</taxon>
        <taxon>Microvirus</taxon>
    </lineage>
</organism>
<evidence type="ECO:0000313" key="4">
    <source>
        <dbReference type="EMBL" id="XCD06548.1"/>
    </source>
</evidence>
<sequence length="66" mass="7453">MSVKSELVKALAKVNEIAFCVPIVRDIIAICYGIYLGLKEAAQNPTYDRKQFLKDSKGYEKDELDV</sequence>
<dbReference type="EMBL" id="PP511372">
    <property type="protein sequence ID" value="XCD03550.1"/>
    <property type="molecule type" value="Genomic_DNA"/>
</dbReference>
<proteinExistence type="predicted"/>
<dbReference type="EMBL" id="PP511439">
    <property type="protein sequence ID" value="XCD04216.1"/>
    <property type="molecule type" value="Genomic_DNA"/>
</dbReference>
<dbReference type="EMBL" id="PP511764">
    <property type="protein sequence ID" value="XCD07200.1"/>
    <property type="molecule type" value="Genomic_DNA"/>
</dbReference>
<dbReference type="EMBL" id="PP511587">
    <property type="protein sequence ID" value="XCD05646.1"/>
    <property type="molecule type" value="Genomic_DNA"/>
</dbReference>
<dbReference type="EMBL" id="PP511685">
    <property type="protein sequence ID" value="XCD06548.1"/>
    <property type="molecule type" value="Genomic_DNA"/>
</dbReference>
<accession>A0AAU8AV02</accession>
<reference evidence="1" key="1">
    <citation type="submission" date="2024-03" db="EMBL/GenBank/DDBJ databases">
        <title>Diverse circular DNA viruses in blood, oral, and fecal samples of captive lemurs.</title>
        <authorList>
            <person name="Paietta E.N."/>
            <person name="Kraberger S."/>
            <person name="Lund M.C."/>
            <person name="Custer J.M."/>
            <person name="Vargas K.M."/>
            <person name="Ehmke E.E."/>
            <person name="Yoder A.D."/>
            <person name="Varsani A."/>
        </authorList>
    </citation>
    <scope>NUCLEOTIDE SEQUENCE</scope>
    <source>
        <strain evidence="1">Duke_18_87</strain>
        <strain evidence="2">Duke_21_108</strain>
        <strain evidence="3">Duke_24FS_122</strain>
        <strain evidence="4">Duke_25FS_130</strain>
        <strain evidence="5">Duke_26_101</strain>
    </source>
</reference>
<evidence type="ECO:0000313" key="5">
    <source>
        <dbReference type="EMBL" id="XCD07200.1"/>
    </source>
</evidence>
<evidence type="ECO:0000313" key="3">
    <source>
        <dbReference type="EMBL" id="XCD05646.1"/>
    </source>
</evidence>
<protein>
    <submittedName>
        <fullName evidence="1">Uncharacterized protein</fullName>
    </submittedName>
</protein>